<keyword evidence="2" id="KW-1133">Transmembrane helix</keyword>
<dbReference type="Pfam" id="PF07714">
    <property type="entry name" value="PK_Tyr_Ser-Thr"/>
    <property type="match status" value="2"/>
</dbReference>
<feature type="region of interest" description="Disordered" evidence="1">
    <location>
        <begin position="97"/>
        <end position="117"/>
    </location>
</feature>
<evidence type="ECO:0000256" key="2">
    <source>
        <dbReference type="SAM" id="Phobius"/>
    </source>
</evidence>
<gene>
    <name evidence="4" type="ORF">DYB32_009821</name>
</gene>
<evidence type="ECO:0000256" key="1">
    <source>
        <dbReference type="SAM" id="MobiDB-lite"/>
    </source>
</evidence>
<name>A0A3R6WEY1_9STRA</name>
<dbReference type="InterPro" id="IPR001245">
    <property type="entry name" value="Ser-Thr/Tyr_kinase_cat_dom"/>
</dbReference>
<dbReference type="VEuPathDB" id="FungiDB:H310_07804"/>
<dbReference type="Gene3D" id="1.10.510.10">
    <property type="entry name" value="Transferase(Phosphotransferase) domain 1"/>
    <property type="match status" value="2"/>
</dbReference>
<dbReference type="PROSITE" id="PS50011">
    <property type="entry name" value="PROTEIN_KINASE_DOM"/>
    <property type="match status" value="2"/>
</dbReference>
<keyword evidence="2" id="KW-0812">Transmembrane</keyword>
<dbReference type="PANTHER" id="PTHR44329:SF214">
    <property type="entry name" value="PROTEIN KINASE DOMAIN-CONTAINING PROTEIN"/>
    <property type="match status" value="1"/>
</dbReference>
<dbReference type="AlphaFoldDB" id="A0A3R6WEY1"/>
<dbReference type="InterPro" id="IPR008271">
    <property type="entry name" value="Ser/Thr_kinase_AS"/>
</dbReference>
<dbReference type="SUPFAM" id="SSF56112">
    <property type="entry name" value="Protein kinase-like (PK-like)"/>
    <property type="match status" value="2"/>
</dbReference>
<organism evidence="4 5">
    <name type="scientific">Aphanomyces invadans</name>
    <dbReference type="NCBI Taxonomy" id="157072"/>
    <lineage>
        <taxon>Eukaryota</taxon>
        <taxon>Sar</taxon>
        <taxon>Stramenopiles</taxon>
        <taxon>Oomycota</taxon>
        <taxon>Saprolegniomycetes</taxon>
        <taxon>Saprolegniales</taxon>
        <taxon>Verrucalvaceae</taxon>
        <taxon>Aphanomyces</taxon>
    </lineage>
</organism>
<proteinExistence type="predicted"/>
<feature type="domain" description="Protein kinase" evidence="3">
    <location>
        <begin position="248"/>
        <end position="518"/>
    </location>
</feature>
<protein>
    <recommendedName>
        <fullName evidence="3">Protein kinase domain-containing protein</fullName>
    </recommendedName>
</protein>
<dbReference type="Gene3D" id="3.30.200.20">
    <property type="entry name" value="Phosphorylase Kinase, domain 1"/>
    <property type="match status" value="1"/>
</dbReference>
<dbReference type="GO" id="GO:0004674">
    <property type="term" value="F:protein serine/threonine kinase activity"/>
    <property type="evidence" value="ECO:0007669"/>
    <property type="project" value="TreeGrafter"/>
</dbReference>
<dbReference type="GO" id="GO:0005524">
    <property type="term" value="F:ATP binding"/>
    <property type="evidence" value="ECO:0007669"/>
    <property type="project" value="InterPro"/>
</dbReference>
<dbReference type="InterPro" id="IPR000719">
    <property type="entry name" value="Prot_kinase_dom"/>
</dbReference>
<keyword evidence="5" id="KW-1185">Reference proteome</keyword>
<evidence type="ECO:0000313" key="4">
    <source>
        <dbReference type="EMBL" id="RHY21416.1"/>
    </source>
</evidence>
<accession>A0A3R6WEY1</accession>
<keyword evidence="2" id="KW-0472">Membrane</keyword>
<dbReference type="PROSITE" id="PS00108">
    <property type="entry name" value="PROTEIN_KINASE_ST"/>
    <property type="match status" value="2"/>
</dbReference>
<reference evidence="4 5" key="1">
    <citation type="submission" date="2018-08" db="EMBL/GenBank/DDBJ databases">
        <title>Aphanomyces genome sequencing and annotation.</title>
        <authorList>
            <person name="Minardi D."/>
            <person name="Oidtmann B."/>
            <person name="Van Der Giezen M."/>
            <person name="Studholme D.J."/>
        </authorList>
    </citation>
    <scope>NUCLEOTIDE SEQUENCE [LARGE SCALE GENOMIC DNA]</scope>
    <source>
        <strain evidence="4 5">NJM0002</strain>
    </source>
</reference>
<dbReference type="EMBL" id="QUSY01002386">
    <property type="protein sequence ID" value="RHY21416.1"/>
    <property type="molecule type" value="Genomic_DNA"/>
</dbReference>
<feature type="region of interest" description="Disordered" evidence="1">
    <location>
        <begin position="660"/>
        <end position="697"/>
    </location>
</feature>
<dbReference type="PANTHER" id="PTHR44329">
    <property type="entry name" value="SERINE/THREONINE-PROTEIN KINASE TNNI3K-RELATED"/>
    <property type="match status" value="1"/>
</dbReference>
<dbReference type="Proteomes" id="UP000285060">
    <property type="component" value="Unassembled WGS sequence"/>
</dbReference>
<feature type="transmembrane region" description="Helical" evidence="2">
    <location>
        <begin position="635"/>
        <end position="655"/>
    </location>
</feature>
<evidence type="ECO:0000313" key="5">
    <source>
        <dbReference type="Proteomes" id="UP000285060"/>
    </source>
</evidence>
<feature type="domain" description="Protein kinase" evidence="3">
    <location>
        <begin position="734"/>
        <end position="1003"/>
    </location>
</feature>
<dbReference type="VEuPathDB" id="FungiDB:H310_07805"/>
<sequence length="1010" mass="110192">MAPPTCKQWFLTNFASNMSATGKGSCYLRKALAVGTIDAQRVASEDCQEPTCMAVLNELSIATTEDCTIPEVQSGNPWLFSKVKELCDVPATTGPRVATKTTTAKPQAVPSPKPATTPTVDPDLMNLVVEAKPSWFNTNKAIIIWVGAGVIQRQVPVVAASVLTQPPPYAPVADRDATLQLQRSSTTFATQVDPRFRPNPFLTTSGLAPTNTTSMLSATGPLPSVIGIPESLLDMCGLEVHRLASNDLRLTHAIAQGGSGEVWIGDYLGERVALKKLLTTKANSIPDLQKFIWEIKLHSKMESPYVVRFVGVAWTKPANITLVTEFMDGGDLRSILQANALSRTLTWRDKMQCALHVAEGLVYLHTMDPVVIHRDLKSRNVLLDARLNAKITDFGIAREAEDVTMTAGIGTYRWMAPEVLQDGHYSELADLFSFGVIMSELDTELLPYSDLRNASGNPLTDTTIMAKVMAGQIQPTFSATVPSCAAFQFRVQYAIDRLAMVDDLYCANLIAVVVGQFVAENGTAFRGCSFYEGLNKPTTQVDPALLRDKDCKNVDCTTLWADFVQLTGDCPILNQETRRSANISSLASVCTRTTTAIPTTTLSTSPATPTPTTQSSTSPAVLADTTTSSSSSSTVTIGIIAGAVVVVVALVVFGWTRRRTQAPSSTKHRDQGDSGDQQGDSYGPHFTPSNTYTGGNSANASSIHSASIVDSAQLSVMQRNLVDLDMFRVPVEDVTFTKPLAEGAYGEVWLGELRQERVAIKRLLPTKRINAIDLQKFISEIVLLSRIDCPYVVHFIGAAWSRPSDIIMITEFLPRGDLRQVLDANQLDPAYFPWPKKVQCAHHIAEALVYLDFMTPKVIHRDLKSRNVLMDENLCAKLTDFGIARETQDDEHTLTAGIGTYRWMAPEVLQDGHYTEKADIFSFGVILAELSTEMVPYTDLRNAKGNPLTDTAIMAKVMTGELQPAFSPTCPAWFADLGRQCMAINPNDRPAATMLAFRFQKEVANLASTK</sequence>
<evidence type="ECO:0000259" key="3">
    <source>
        <dbReference type="PROSITE" id="PS50011"/>
    </source>
</evidence>
<dbReference type="InterPro" id="IPR051681">
    <property type="entry name" value="Ser/Thr_Kinases-Pseudokinases"/>
</dbReference>
<dbReference type="SMART" id="SM00220">
    <property type="entry name" value="S_TKc"/>
    <property type="match status" value="2"/>
</dbReference>
<feature type="region of interest" description="Disordered" evidence="1">
    <location>
        <begin position="599"/>
        <end position="631"/>
    </location>
</feature>
<comment type="caution">
    <text evidence="4">The sequence shown here is derived from an EMBL/GenBank/DDBJ whole genome shotgun (WGS) entry which is preliminary data.</text>
</comment>
<dbReference type="InterPro" id="IPR011009">
    <property type="entry name" value="Kinase-like_dom_sf"/>
</dbReference>